<reference evidence="3" key="1">
    <citation type="submission" date="2021-05" db="EMBL/GenBank/DDBJ databases">
        <authorList>
            <person name="Pietrasiak N."/>
            <person name="Ward R."/>
            <person name="Stajich J.E."/>
            <person name="Kurbessoian T."/>
        </authorList>
    </citation>
    <scope>NUCLEOTIDE SEQUENCE</scope>
    <source>
        <strain evidence="3">UHER 2000/2452</strain>
    </source>
</reference>
<accession>A0A951URQ6</accession>
<protein>
    <submittedName>
        <fullName evidence="3">Helix-turn-helix domain-containing protein</fullName>
    </submittedName>
</protein>
<organism evidence="3 4">
    <name type="scientific">Drouetiella hepatica Uher 2000/2452</name>
    <dbReference type="NCBI Taxonomy" id="904376"/>
    <lineage>
        <taxon>Bacteria</taxon>
        <taxon>Bacillati</taxon>
        <taxon>Cyanobacteriota</taxon>
        <taxon>Cyanophyceae</taxon>
        <taxon>Oculatellales</taxon>
        <taxon>Oculatellaceae</taxon>
        <taxon>Drouetiella</taxon>
    </lineage>
</organism>
<feature type="region of interest" description="Disordered" evidence="1">
    <location>
        <begin position="1"/>
        <end position="23"/>
    </location>
</feature>
<gene>
    <name evidence="3" type="ORF">KME15_24805</name>
</gene>
<evidence type="ECO:0000259" key="2">
    <source>
        <dbReference type="PROSITE" id="PS50943"/>
    </source>
</evidence>
<dbReference type="Pfam" id="PF01381">
    <property type="entry name" value="HTH_3"/>
    <property type="match status" value="1"/>
</dbReference>
<evidence type="ECO:0000256" key="1">
    <source>
        <dbReference type="SAM" id="MobiDB-lite"/>
    </source>
</evidence>
<evidence type="ECO:0000313" key="4">
    <source>
        <dbReference type="Proteomes" id="UP000757435"/>
    </source>
</evidence>
<sequence>MVEDRQPKAGESPLKQLREKAGLTQEELSRRCGIPLRTYQRWESGESAARPNIPQVKALCRELKIAIEDLPDEFGPGRRSD</sequence>
<dbReference type="CDD" id="cd00093">
    <property type="entry name" value="HTH_XRE"/>
    <property type="match status" value="1"/>
</dbReference>
<dbReference type="PROSITE" id="PS50943">
    <property type="entry name" value="HTH_CROC1"/>
    <property type="match status" value="1"/>
</dbReference>
<dbReference type="Proteomes" id="UP000757435">
    <property type="component" value="Unassembled WGS sequence"/>
</dbReference>
<proteinExistence type="predicted"/>
<comment type="caution">
    <text evidence="3">The sequence shown here is derived from an EMBL/GenBank/DDBJ whole genome shotgun (WGS) entry which is preliminary data.</text>
</comment>
<dbReference type="SUPFAM" id="SSF47413">
    <property type="entry name" value="lambda repressor-like DNA-binding domains"/>
    <property type="match status" value="1"/>
</dbReference>
<dbReference type="InterPro" id="IPR001387">
    <property type="entry name" value="Cro/C1-type_HTH"/>
</dbReference>
<dbReference type="Gene3D" id="1.10.260.40">
    <property type="entry name" value="lambda repressor-like DNA-binding domains"/>
    <property type="match status" value="1"/>
</dbReference>
<dbReference type="SMART" id="SM00530">
    <property type="entry name" value="HTH_XRE"/>
    <property type="match status" value="1"/>
</dbReference>
<dbReference type="AlphaFoldDB" id="A0A951URQ6"/>
<feature type="domain" description="HTH cro/C1-type" evidence="2">
    <location>
        <begin position="14"/>
        <end position="70"/>
    </location>
</feature>
<reference evidence="3" key="2">
    <citation type="journal article" date="2022" name="Microbiol. Resour. Announc.">
        <title>Metagenome Sequencing to Explore Phylogenomics of Terrestrial Cyanobacteria.</title>
        <authorList>
            <person name="Ward R.D."/>
            <person name="Stajich J.E."/>
            <person name="Johansen J.R."/>
            <person name="Huntemann M."/>
            <person name="Clum A."/>
            <person name="Foster B."/>
            <person name="Foster B."/>
            <person name="Roux S."/>
            <person name="Palaniappan K."/>
            <person name="Varghese N."/>
            <person name="Mukherjee S."/>
            <person name="Reddy T.B.K."/>
            <person name="Daum C."/>
            <person name="Copeland A."/>
            <person name="Chen I.A."/>
            <person name="Ivanova N.N."/>
            <person name="Kyrpides N.C."/>
            <person name="Shapiro N."/>
            <person name="Eloe-Fadrosh E.A."/>
            <person name="Pietrasiak N."/>
        </authorList>
    </citation>
    <scope>NUCLEOTIDE SEQUENCE</scope>
    <source>
        <strain evidence="3">UHER 2000/2452</strain>
    </source>
</reference>
<name>A0A951URQ6_9CYAN</name>
<dbReference type="EMBL" id="JAHHHD010000049">
    <property type="protein sequence ID" value="MBW4661898.1"/>
    <property type="molecule type" value="Genomic_DNA"/>
</dbReference>
<dbReference type="GO" id="GO:0003677">
    <property type="term" value="F:DNA binding"/>
    <property type="evidence" value="ECO:0007669"/>
    <property type="project" value="InterPro"/>
</dbReference>
<dbReference type="InterPro" id="IPR010982">
    <property type="entry name" value="Lambda_DNA-bd_dom_sf"/>
</dbReference>
<evidence type="ECO:0000313" key="3">
    <source>
        <dbReference type="EMBL" id="MBW4661898.1"/>
    </source>
</evidence>